<organism evidence="3 4">
    <name type="scientific">Apiospora arundinis</name>
    <dbReference type="NCBI Taxonomy" id="335852"/>
    <lineage>
        <taxon>Eukaryota</taxon>
        <taxon>Fungi</taxon>
        <taxon>Dikarya</taxon>
        <taxon>Ascomycota</taxon>
        <taxon>Pezizomycotina</taxon>
        <taxon>Sordariomycetes</taxon>
        <taxon>Xylariomycetidae</taxon>
        <taxon>Amphisphaeriales</taxon>
        <taxon>Apiosporaceae</taxon>
        <taxon>Apiospora</taxon>
    </lineage>
</organism>
<sequence>MMGFFLVRYSLLLTFLLASGLDEVLATATPKVDDASLPSYKNGAAPPPDGLSLGLGTSTDEEPDPGWAVRNFIYYNANPDAYYVSFAVQQIATVASRFCTANGQSPKDDWEHCQDLVKNGPDPAVRFKFDRVTHELTLNQTWAYSLDGVTETIFTSVGSTTPKCVAPKSGLAGDVADGNPSLEGYCDLYPGLSSVKLTGTDSNVHMEAGMECCSDAIEVAGTIVSTTPGGRAQQS</sequence>
<accession>A0ABR2I1W3</accession>
<name>A0ABR2I1W3_9PEZI</name>
<evidence type="ECO:0000313" key="4">
    <source>
        <dbReference type="Proteomes" id="UP001390339"/>
    </source>
</evidence>
<comment type="caution">
    <text evidence="3">The sequence shown here is derived from an EMBL/GenBank/DDBJ whole genome shotgun (WGS) entry which is preliminary data.</text>
</comment>
<dbReference type="Proteomes" id="UP001390339">
    <property type="component" value="Unassembled WGS sequence"/>
</dbReference>
<dbReference type="EMBL" id="JAPCWZ010000007">
    <property type="protein sequence ID" value="KAK8856344.1"/>
    <property type="molecule type" value="Genomic_DNA"/>
</dbReference>
<evidence type="ECO:0000313" key="3">
    <source>
        <dbReference type="EMBL" id="KAK8856344.1"/>
    </source>
</evidence>
<evidence type="ECO:0000256" key="2">
    <source>
        <dbReference type="SAM" id="SignalP"/>
    </source>
</evidence>
<proteinExistence type="predicted"/>
<keyword evidence="2" id="KW-0732">Signal</keyword>
<feature type="chain" id="PRO_5045751888" description="Secreted protein" evidence="2">
    <location>
        <begin position="27"/>
        <end position="235"/>
    </location>
</feature>
<feature type="region of interest" description="Disordered" evidence="1">
    <location>
        <begin position="36"/>
        <end position="59"/>
    </location>
</feature>
<evidence type="ECO:0000256" key="1">
    <source>
        <dbReference type="SAM" id="MobiDB-lite"/>
    </source>
</evidence>
<reference evidence="3 4" key="1">
    <citation type="journal article" date="2024" name="IMA Fungus">
        <title>Apiospora arundinis, a panoply of carbohydrate-active enzymes and secondary metabolites.</title>
        <authorList>
            <person name="Sorensen T."/>
            <person name="Petersen C."/>
            <person name="Muurmann A.T."/>
            <person name="Christiansen J.V."/>
            <person name="Brundto M.L."/>
            <person name="Overgaard C.K."/>
            <person name="Boysen A.T."/>
            <person name="Wollenberg R.D."/>
            <person name="Larsen T.O."/>
            <person name="Sorensen J.L."/>
            <person name="Nielsen K.L."/>
            <person name="Sondergaard T.E."/>
        </authorList>
    </citation>
    <scope>NUCLEOTIDE SEQUENCE [LARGE SCALE GENOMIC DNA]</scope>
    <source>
        <strain evidence="3 4">AAU 773</strain>
    </source>
</reference>
<keyword evidence="4" id="KW-1185">Reference proteome</keyword>
<gene>
    <name evidence="3" type="ORF">PGQ11_012256</name>
</gene>
<feature type="signal peptide" evidence="2">
    <location>
        <begin position="1"/>
        <end position="26"/>
    </location>
</feature>
<evidence type="ECO:0008006" key="5">
    <source>
        <dbReference type="Google" id="ProtNLM"/>
    </source>
</evidence>
<protein>
    <recommendedName>
        <fullName evidence="5">Secreted protein</fullName>
    </recommendedName>
</protein>